<evidence type="ECO:0000313" key="8">
    <source>
        <dbReference type="EMBL" id="KAI6645769.1"/>
    </source>
</evidence>
<dbReference type="GO" id="GO:0005737">
    <property type="term" value="C:cytoplasm"/>
    <property type="evidence" value="ECO:0007669"/>
    <property type="project" value="UniProtKB-SubCell"/>
</dbReference>
<dbReference type="InterPro" id="IPR058584">
    <property type="entry name" value="IMB1_TNPO1-like_TPR"/>
</dbReference>
<name>A0AAV7JAN6_9METZ</name>
<dbReference type="Gene3D" id="1.25.10.10">
    <property type="entry name" value="Leucine-rich Repeat Variant"/>
    <property type="match status" value="1"/>
</dbReference>
<gene>
    <name evidence="8" type="ORF">LOD99_13032</name>
</gene>
<reference evidence="8 9" key="1">
    <citation type="journal article" date="2023" name="BMC Biol.">
        <title>The compact genome of the sponge Oopsacas minuta (Hexactinellida) is lacking key metazoan core genes.</title>
        <authorList>
            <person name="Santini S."/>
            <person name="Schenkelaars Q."/>
            <person name="Jourda C."/>
            <person name="Duchesne M."/>
            <person name="Belahbib H."/>
            <person name="Rocher C."/>
            <person name="Selva M."/>
            <person name="Riesgo A."/>
            <person name="Vervoort M."/>
            <person name="Leys S.P."/>
            <person name="Kodjabachian L."/>
            <person name="Le Bivic A."/>
            <person name="Borchiellini C."/>
            <person name="Claverie J.M."/>
            <person name="Renard E."/>
        </authorList>
    </citation>
    <scope>NUCLEOTIDE SEQUENCE [LARGE SCALE GENOMIC DNA]</scope>
    <source>
        <strain evidence="8">SPO-2</strain>
    </source>
</reference>
<feature type="domain" description="Importin subunit beta-1/Transportin-1-like TPR repeats" evidence="7">
    <location>
        <begin position="661"/>
        <end position="809"/>
    </location>
</feature>
<comment type="subcellular location">
    <subcellularLocation>
        <location evidence="1">Cytoplasm</location>
    </subcellularLocation>
</comment>
<keyword evidence="5" id="KW-0653">Protein transport</keyword>
<dbReference type="SUPFAM" id="SSF48371">
    <property type="entry name" value="ARM repeat"/>
    <property type="match status" value="1"/>
</dbReference>
<sequence length="857" mass="96947">MTLVADILNRLELVRLQDKSEQVRIAETIRLHSNDSLEKTISLLNKEFSQLNKRKRSSPDSSLESESSKDSEISLSESQADKIYRHMYKLSLLISESVPSQEQLLPIYTFIRSCLSSSHIEESISLCSLYCLWNLVPHSGRYFSQKGERESLFKLLLNSIKSENTNARQIAFEILCLTAELYAGLLQDQLEVIFDNISKAAVVESSEIADVAVRFWISFVSAVIRSQEQGGIEHTQEYDILKPFLSRIISLLLALLTKQSPELIADPNTETTEVTRTAAEALCLFCKTYKNDCVRIVLPYVEKHIENANFRFREAALVSFGSCLENNEEFLLPYLKLALPSFVNYLKTDEIVLVKDAVCWVLAGVYEFMPKIVIDFSNEAAESKRSNAYNHIDHVVPVLVETLKTTESLAKNVIDAFTNLLKVHDAEMQRTGVSLISTDPDDLPPVTKSLITYIPQIYNALKNSLDNPKMRNFADVISETICILVEMCPATLVDTVKKIHVESLQKIKTLVVPEDLKKLFDMTVEEAQECDEFYSAYLAISGSCIQKLALILSLNSAICSNVVVMLLQILFHLNQAQVSFDILPSLYEELLFNLSQIASVEYLIDTNPLIAKAESLLPLIIMILEEAFRNEGQWPEYMPFSMIEVSLNLTVQLYRLAHASDTIDKYSHQVWNALSDCLIYPHYGWEVRPMICKIVGELSQIMNQKFEPFLPQAMNILLDSFTHYKEHGVQFRGAMVEDYDDQYLENLFDGFTGVFISLSGSQTQAEKLIPYVKLIVTAILDALNNEDYVGLPSRDVLVASMVLITQMASIGVLVRDYMNSSDLFELIEDCHSSDDADLVAIAETAYEKMNEMLNDDV</sequence>
<evidence type="ECO:0000256" key="2">
    <source>
        <dbReference type="ARBA" id="ARBA00022448"/>
    </source>
</evidence>
<accession>A0AAV7JAN6</accession>
<feature type="region of interest" description="Disordered" evidence="6">
    <location>
        <begin position="52"/>
        <end position="74"/>
    </location>
</feature>
<evidence type="ECO:0000313" key="9">
    <source>
        <dbReference type="Proteomes" id="UP001165289"/>
    </source>
</evidence>
<evidence type="ECO:0000256" key="4">
    <source>
        <dbReference type="ARBA" id="ARBA00022737"/>
    </source>
</evidence>
<evidence type="ECO:0000256" key="5">
    <source>
        <dbReference type="ARBA" id="ARBA00022927"/>
    </source>
</evidence>
<evidence type="ECO:0000256" key="3">
    <source>
        <dbReference type="ARBA" id="ARBA00022490"/>
    </source>
</evidence>
<comment type="caution">
    <text evidence="8">The sequence shown here is derived from an EMBL/GenBank/DDBJ whole genome shotgun (WGS) entry which is preliminary data.</text>
</comment>
<dbReference type="Pfam" id="PF25574">
    <property type="entry name" value="TPR_IMB1"/>
    <property type="match status" value="1"/>
</dbReference>
<dbReference type="GO" id="GO:0006606">
    <property type="term" value="P:protein import into nucleus"/>
    <property type="evidence" value="ECO:0007669"/>
    <property type="project" value="InterPro"/>
</dbReference>
<dbReference type="EMBL" id="JAKMXF010000365">
    <property type="protein sequence ID" value="KAI6645769.1"/>
    <property type="molecule type" value="Genomic_DNA"/>
</dbReference>
<organism evidence="8 9">
    <name type="scientific">Oopsacas minuta</name>
    <dbReference type="NCBI Taxonomy" id="111878"/>
    <lineage>
        <taxon>Eukaryota</taxon>
        <taxon>Metazoa</taxon>
        <taxon>Porifera</taxon>
        <taxon>Hexactinellida</taxon>
        <taxon>Hexasterophora</taxon>
        <taxon>Lyssacinosida</taxon>
        <taxon>Leucopsacidae</taxon>
        <taxon>Oopsacas</taxon>
    </lineage>
</organism>
<proteinExistence type="predicted"/>
<dbReference type="Proteomes" id="UP001165289">
    <property type="component" value="Unassembled WGS sequence"/>
</dbReference>
<dbReference type="InterPro" id="IPR016024">
    <property type="entry name" value="ARM-type_fold"/>
</dbReference>
<dbReference type="InterPro" id="IPR040122">
    <property type="entry name" value="Importin_beta"/>
</dbReference>
<dbReference type="InterPro" id="IPR011989">
    <property type="entry name" value="ARM-like"/>
</dbReference>
<keyword evidence="9" id="KW-1185">Reference proteome</keyword>
<dbReference type="AlphaFoldDB" id="A0AAV7JAN6"/>
<evidence type="ECO:0000256" key="6">
    <source>
        <dbReference type="SAM" id="MobiDB-lite"/>
    </source>
</evidence>
<keyword evidence="4" id="KW-0677">Repeat</keyword>
<protein>
    <submittedName>
        <fullName evidence="8">Importin subunit beta-1-like</fullName>
    </submittedName>
</protein>
<dbReference type="PANTHER" id="PTHR10527">
    <property type="entry name" value="IMPORTIN BETA"/>
    <property type="match status" value="1"/>
</dbReference>
<evidence type="ECO:0000259" key="7">
    <source>
        <dbReference type="Pfam" id="PF25574"/>
    </source>
</evidence>
<evidence type="ECO:0000256" key="1">
    <source>
        <dbReference type="ARBA" id="ARBA00004496"/>
    </source>
</evidence>
<keyword evidence="3" id="KW-0963">Cytoplasm</keyword>
<keyword evidence="2" id="KW-0813">Transport</keyword>